<comment type="catalytic activity">
    <reaction evidence="9 14">
        <text>2 glutathione + NADP(+) = glutathione disulfide + NADPH + H(+)</text>
        <dbReference type="Rhea" id="RHEA:11740"/>
        <dbReference type="ChEBI" id="CHEBI:15378"/>
        <dbReference type="ChEBI" id="CHEBI:57783"/>
        <dbReference type="ChEBI" id="CHEBI:57925"/>
        <dbReference type="ChEBI" id="CHEBI:58297"/>
        <dbReference type="ChEBI" id="CHEBI:58349"/>
        <dbReference type="EC" id="1.8.1.7"/>
    </reaction>
</comment>
<feature type="active site" description="Proton acceptor" evidence="10">
    <location>
        <position position="440"/>
    </location>
</feature>
<keyword evidence="18" id="KW-1185">Reference proteome</keyword>
<proteinExistence type="inferred from homology"/>
<dbReference type="PROSITE" id="PS00076">
    <property type="entry name" value="PYRIDINE_REDOX_1"/>
    <property type="match status" value="1"/>
</dbReference>
<evidence type="ECO:0000256" key="1">
    <source>
        <dbReference type="ARBA" id="ARBA00007532"/>
    </source>
</evidence>
<dbReference type="AlphaFoldDB" id="A0A5M6Z9K1"/>
<dbReference type="PANTHER" id="PTHR42737:SF2">
    <property type="entry name" value="GLUTATHIONE REDUCTASE"/>
    <property type="match status" value="1"/>
</dbReference>
<dbReference type="GO" id="GO:0050661">
    <property type="term" value="F:NADP binding"/>
    <property type="evidence" value="ECO:0007669"/>
    <property type="project" value="InterPro"/>
</dbReference>
<dbReference type="InterPro" id="IPR016156">
    <property type="entry name" value="FAD/NAD-linked_Rdtase_dimer_sf"/>
</dbReference>
<dbReference type="Pfam" id="PF07992">
    <property type="entry name" value="Pyr_redox_2"/>
    <property type="match status" value="1"/>
</dbReference>
<keyword evidence="6 13" id="KW-0560">Oxidoreductase</keyword>
<feature type="disulfide bond" description="Redox-active" evidence="12">
    <location>
        <begin position="43"/>
        <end position="48"/>
    </location>
</feature>
<dbReference type="RefSeq" id="WP_150024034.1">
    <property type="nucleotide sequence ID" value="NZ_VWOJ01000005.1"/>
</dbReference>
<comment type="caution">
    <text evidence="17">The sequence shown here is derived from an EMBL/GenBank/DDBJ whole genome shotgun (WGS) entry which is preliminary data.</text>
</comment>
<name>A0A5M6Z9K1_9PROT</name>
<evidence type="ECO:0000256" key="8">
    <source>
        <dbReference type="ARBA" id="ARBA00023284"/>
    </source>
</evidence>
<dbReference type="Proteomes" id="UP000325122">
    <property type="component" value="Unassembled WGS sequence"/>
</dbReference>
<dbReference type="NCBIfam" id="NF004776">
    <property type="entry name" value="PRK06116.1"/>
    <property type="match status" value="1"/>
</dbReference>
<keyword evidence="7" id="KW-1015">Disulfide bond</keyword>
<dbReference type="PRINTS" id="PR00368">
    <property type="entry name" value="FADPNR"/>
</dbReference>
<organism evidence="17 18">
    <name type="scientific">Alkalicaulis satelles</name>
    <dbReference type="NCBI Taxonomy" id="2609175"/>
    <lineage>
        <taxon>Bacteria</taxon>
        <taxon>Pseudomonadati</taxon>
        <taxon>Pseudomonadota</taxon>
        <taxon>Alphaproteobacteria</taxon>
        <taxon>Maricaulales</taxon>
        <taxon>Maricaulaceae</taxon>
        <taxon>Alkalicaulis</taxon>
    </lineage>
</organism>
<dbReference type="Gene3D" id="3.30.390.30">
    <property type="match status" value="1"/>
</dbReference>
<dbReference type="PIRSF" id="PIRSF000350">
    <property type="entry name" value="Mercury_reductase_MerA"/>
    <property type="match status" value="1"/>
</dbReference>
<dbReference type="InterPro" id="IPR046952">
    <property type="entry name" value="GSHR/TRXR-like"/>
</dbReference>
<evidence type="ECO:0000256" key="11">
    <source>
        <dbReference type="PIRSR" id="PIRSR000350-3"/>
    </source>
</evidence>
<dbReference type="PANTHER" id="PTHR42737">
    <property type="entry name" value="GLUTATHIONE REDUCTASE"/>
    <property type="match status" value="1"/>
</dbReference>
<dbReference type="EMBL" id="VWOJ01000005">
    <property type="protein sequence ID" value="KAA5801015.1"/>
    <property type="molecule type" value="Genomic_DNA"/>
</dbReference>
<dbReference type="GO" id="GO:0006749">
    <property type="term" value="P:glutathione metabolic process"/>
    <property type="evidence" value="ECO:0007669"/>
    <property type="project" value="InterPro"/>
</dbReference>
<dbReference type="Gene3D" id="3.50.50.60">
    <property type="entry name" value="FAD/NAD(P)-binding domain"/>
    <property type="match status" value="2"/>
</dbReference>
<evidence type="ECO:0000259" key="15">
    <source>
        <dbReference type="Pfam" id="PF02852"/>
    </source>
</evidence>
<dbReference type="InterPro" id="IPR006324">
    <property type="entry name" value="GSHR"/>
</dbReference>
<dbReference type="PRINTS" id="PR00411">
    <property type="entry name" value="PNDRDTASEI"/>
</dbReference>
<dbReference type="InterPro" id="IPR001100">
    <property type="entry name" value="Pyr_nuc-diS_OxRdtase"/>
</dbReference>
<evidence type="ECO:0000256" key="10">
    <source>
        <dbReference type="PIRSR" id="PIRSR000350-2"/>
    </source>
</evidence>
<keyword evidence="3 13" id="KW-0285">Flavoprotein</keyword>
<dbReference type="InterPro" id="IPR023753">
    <property type="entry name" value="FAD/NAD-binding_dom"/>
</dbReference>
<feature type="binding site" evidence="11">
    <location>
        <position position="52"/>
    </location>
    <ligand>
        <name>FAD</name>
        <dbReference type="ChEBI" id="CHEBI:57692"/>
    </ligand>
</feature>
<feature type="binding site" evidence="11">
    <location>
        <position position="307"/>
    </location>
    <ligand>
        <name>FAD</name>
        <dbReference type="ChEBI" id="CHEBI:57692"/>
    </ligand>
</feature>
<keyword evidence="11" id="KW-0520">NAD</keyword>
<accession>A0A5M6Z9K1</accession>
<evidence type="ECO:0000259" key="16">
    <source>
        <dbReference type="Pfam" id="PF07992"/>
    </source>
</evidence>
<evidence type="ECO:0000313" key="17">
    <source>
        <dbReference type="EMBL" id="KAA5801015.1"/>
    </source>
</evidence>
<dbReference type="NCBIfam" id="TIGR01424">
    <property type="entry name" value="gluta_reduc_2"/>
    <property type="match status" value="1"/>
</dbReference>
<evidence type="ECO:0000256" key="4">
    <source>
        <dbReference type="ARBA" id="ARBA00022827"/>
    </source>
</evidence>
<dbReference type="GO" id="GO:0034599">
    <property type="term" value="P:cellular response to oxidative stress"/>
    <property type="evidence" value="ECO:0007669"/>
    <property type="project" value="TreeGrafter"/>
</dbReference>
<dbReference type="Pfam" id="PF02852">
    <property type="entry name" value="Pyr_redox_dim"/>
    <property type="match status" value="1"/>
</dbReference>
<protein>
    <recommendedName>
        <fullName evidence="14">Glutathione reductase</fullName>
        <shortName evidence="14">GRase</shortName>
        <ecNumber evidence="14">1.8.1.7</ecNumber>
    </recommendedName>
</protein>
<evidence type="ECO:0000256" key="7">
    <source>
        <dbReference type="ARBA" id="ARBA00023157"/>
    </source>
</evidence>
<comment type="function">
    <text evidence="14">Catalyzes the reduction of glutathione disulfide (GSSG) to reduced glutathione (GSH).</text>
</comment>
<dbReference type="InterPro" id="IPR036188">
    <property type="entry name" value="FAD/NAD-bd_sf"/>
</dbReference>
<dbReference type="EC" id="1.8.1.7" evidence="14"/>
<evidence type="ECO:0000256" key="2">
    <source>
        <dbReference type="ARBA" id="ARBA00011738"/>
    </source>
</evidence>
<keyword evidence="8 13" id="KW-0676">Redox-active center</keyword>
<keyword evidence="5 14" id="KW-0521">NADP</keyword>
<evidence type="ECO:0000256" key="14">
    <source>
        <dbReference type="RuleBase" id="RU365040"/>
    </source>
</evidence>
<evidence type="ECO:0000313" key="18">
    <source>
        <dbReference type="Proteomes" id="UP000325122"/>
    </source>
</evidence>
<dbReference type="SUPFAM" id="SSF55424">
    <property type="entry name" value="FAD/NAD-linked reductases, dimerisation (C-terminal) domain"/>
    <property type="match status" value="1"/>
</dbReference>
<keyword evidence="4 11" id="KW-0274">FAD</keyword>
<dbReference type="InterPro" id="IPR012999">
    <property type="entry name" value="Pyr_OxRdtase_I_AS"/>
</dbReference>
<feature type="domain" description="FAD/NAD(P)-binding" evidence="16">
    <location>
        <begin position="7"/>
        <end position="322"/>
    </location>
</feature>
<evidence type="ECO:0000256" key="5">
    <source>
        <dbReference type="ARBA" id="ARBA00022857"/>
    </source>
</evidence>
<evidence type="ECO:0000256" key="13">
    <source>
        <dbReference type="RuleBase" id="RU003691"/>
    </source>
</evidence>
<dbReference type="InterPro" id="IPR004099">
    <property type="entry name" value="Pyr_nucl-diS_OxRdtase_dimer"/>
</dbReference>
<dbReference type="GO" id="GO:0045454">
    <property type="term" value="P:cell redox homeostasis"/>
    <property type="evidence" value="ECO:0007669"/>
    <property type="project" value="InterPro"/>
</dbReference>
<sequence length="463" mass="49675">MADFDYDLFTIGAGSGGVRASRLASLSGAKVAVAEEYRPGGTCVIRGCVPKKFMVYASSFAKTFRHAKGYGWTLGVPEFSWPAFRDAMLGEVDRLSGIYASNLAKAGVELIEDRAELAGPHEIRLIKSGRTVTARHILIATGGVPNVPEGLEGAELALSSNDLFHLDHLPESLVIAGGGYIACEFAQVFAGLGVKTCLVYRGDTVLRGFDDDVRAFVHEQLKESGVRVITHAVIKSIKPSDREGWRAVTLDKGEVIEADAVVLATGRDPCTAGLGLENAGVKLDDRGVIAVDKFSRTSVDHIYAVGDVTNRVNLTPVAIREAMAFVETVFAGRETAYDHSDIASAVFTQPPVGVVGLTEAEARRAHGKVDIYKSKFRPMKGMLTDKPDWMFMKLVVRAEDQVVLGVHIVGDDAPEIIQAVGIAVKAKLTKAQFDATCAVHPTVAEELVTLREKWVDPTLGGAV</sequence>
<feature type="binding site" evidence="11">
    <location>
        <position position="266"/>
    </location>
    <ligand>
        <name>NAD(+)</name>
        <dbReference type="ChEBI" id="CHEBI:57540"/>
    </ligand>
</feature>
<feature type="binding site" evidence="11">
    <location>
        <begin position="177"/>
        <end position="184"/>
    </location>
    <ligand>
        <name>NAD(+)</name>
        <dbReference type="ChEBI" id="CHEBI:57540"/>
    </ligand>
</feature>
<evidence type="ECO:0000256" key="3">
    <source>
        <dbReference type="ARBA" id="ARBA00022630"/>
    </source>
</evidence>
<evidence type="ECO:0000256" key="9">
    <source>
        <dbReference type="ARBA" id="ARBA00049142"/>
    </source>
</evidence>
<dbReference type="SUPFAM" id="SSF51905">
    <property type="entry name" value="FAD/NAD(P)-binding domain"/>
    <property type="match status" value="1"/>
</dbReference>
<reference evidence="17 18" key="1">
    <citation type="submission" date="2019-09" db="EMBL/GenBank/DDBJ databases">
        <authorList>
            <person name="Kevbrin V."/>
            <person name="Grouzdev D.S."/>
        </authorList>
    </citation>
    <scope>NUCLEOTIDE SEQUENCE [LARGE SCALE GENOMIC DNA]</scope>
    <source>
        <strain evidence="17 18">G-192</strain>
    </source>
</reference>
<dbReference type="GO" id="GO:0005829">
    <property type="term" value="C:cytosol"/>
    <property type="evidence" value="ECO:0007669"/>
    <property type="project" value="TreeGrafter"/>
</dbReference>
<evidence type="ECO:0000256" key="6">
    <source>
        <dbReference type="ARBA" id="ARBA00023002"/>
    </source>
</evidence>
<gene>
    <name evidence="17" type="primary">gor</name>
    <name evidence="17" type="ORF">F1654_13225</name>
</gene>
<comment type="subunit">
    <text evidence="2">Homodimer.</text>
</comment>
<comment type="cofactor">
    <cofactor evidence="11">
        <name>FAD</name>
        <dbReference type="ChEBI" id="CHEBI:57692"/>
    </cofactor>
    <text evidence="11">Binds 1 FAD per subunit.</text>
</comment>
<comment type="similarity">
    <text evidence="1 13">Belongs to the class-I pyridine nucleotide-disulfide oxidoreductase family.</text>
</comment>
<evidence type="ECO:0000256" key="12">
    <source>
        <dbReference type="PIRSR" id="PIRSR000350-4"/>
    </source>
</evidence>
<feature type="domain" description="Pyridine nucleotide-disulphide oxidoreductase dimerisation" evidence="15">
    <location>
        <begin position="342"/>
        <end position="450"/>
    </location>
</feature>
<dbReference type="GO" id="GO:0050660">
    <property type="term" value="F:flavin adenine dinucleotide binding"/>
    <property type="evidence" value="ECO:0007669"/>
    <property type="project" value="InterPro"/>
</dbReference>
<keyword evidence="11" id="KW-0547">Nucleotide-binding</keyword>
<dbReference type="GO" id="GO:0004362">
    <property type="term" value="F:glutathione-disulfide reductase (NADPH) activity"/>
    <property type="evidence" value="ECO:0007669"/>
    <property type="project" value="UniProtKB-EC"/>
</dbReference>